<sequence length="148" mass="15414">MSLEFATGRSASRSAQIPPFRGLSVTVRPAPPANAGVVTVRGEVDAMSAGLLADRIAHARLWFTSVVVDLSEVTFFAAAGINALTTEQPLALVCSPAVLKVITTCGLEKRWELHRSAFLALAAGVSMDFAATTASPEPAQRAAGAHRA</sequence>
<dbReference type="PROSITE" id="PS50801">
    <property type="entry name" value="STAS"/>
    <property type="match status" value="1"/>
</dbReference>
<dbReference type="AlphaFoldDB" id="A0A9X2VLF0"/>
<dbReference type="SUPFAM" id="SSF52091">
    <property type="entry name" value="SpoIIaa-like"/>
    <property type="match status" value="1"/>
</dbReference>
<reference evidence="2" key="1">
    <citation type="submission" date="2022-08" db="EMBL/GenBank/DDBJ databases">
        <authorList>
            <person name="Tistechok S."/>
            <person name="Samborskyy M."/>
            <person name="Roman I."/>
        </authorList>
    </citation>
    <scope>NUCLEOTIDE SEQUENCE</scope>
    <source>
        <strain evidence="2">DSM 103496</strain>
    </source>
</reference>
<dbReference type="InterPro" id="IPR002645">
    <property type="entry name" value="STAS_dom"/>
</dbReference>
<evidence type="ECO:0000259" key="1">
    <source>
        <dbReference type="PROSITE" id="PS50801"/>
    </source>
</evidence>
<feature type="domain" description="STAS" evidence="1">
    <location>
        <begin position="37"/>
        <end position="84"/>
    </location>
</feature>
<keyword evidence="3" id="KW-1185">Reference proteome</keyword>
<gene>
    <name evidence="2" type="ORF">NZH93_10860</name>
</gene>
<dbReference type="EMBL" id="JANYMP010000004">
    <property type="protein sequence ID" value="MCS7477353.1"/>
    <property type="molecule type" value="Genomic_DNA"/>
</dbReference>
<accession>A0A9X2VLF0</accession>
<evidence type="ECO:0000313" key="2">
    <source>
        <dbReference type="EMBL" id="MCS7477353.1"/>
    </source>
</evidence>
<dbReference type="CDD" id="cd07043">
    <property type="entry name" value="STAS_anti-anti-sigma_factors"/>
    <property type="match status" value="1"/>
</dbReference>
<dbReference type="InterPro" id="IPR036513">
    <property type="entry name" value="STAS_dom_sf"/>
</dbReference>
<organism evidence="2 3">
    <name type="scientific">Umezawaea endophytica</name>
    <dbReference type="NCBI Taxonomy" id="1654476"/>
    <lineage>
        <taxon>Bacteria</taxon>
        <taxon>Bacillati</taxon>
        <taxon>Actinomycetota</taxon>
        <taxon>Actinomycetes</taxon>
        <taxon>Pseudonocardiales</taxon>
        <taxon>Pseudonocardiaceae</taxon>
        <taxon>Umezawaea</taxon>
    </lineage>
</organism>
<name>A0A9X2VLF0_9PSEU</name>
<dbReference type="Gene3D" id="3.30.750.24">
    <property type="entry name" value="STAS domain"/>
    <property type="match status" value="1"/>
</dbReference>
<dbReference type="Proteomes" id="UP001141259">
    <property type="component" value="Unassembled WGS sequence"/>
</dbReference>
<protein>
    <submittedName>
        <fullName evidence="2">STAS domain-containing protein</fullName>
    </submittedName>
</protein>
<proteinExistence type="predicted"/>
<dbReference type="RefSeq" id="WP_259622860.1">
    <property type="nucleotide sequence ID" value="NZ_JANYMP010000004.1"/>
</dbReference>
<comment type="caution">
    <text evidence="2">The sequence shown here is derived from an EMBL/GenBank/DDBJ whole genome shotgun (WGS) entry which is preliminary data.</text>
</comment>
<evidence type="ECO:0000313" key="3">
    <source>
        <dbReference type="Proteomes" id="UP001141259"/>
    </source>
</evidence>